<evidence type="ECO:0000313" key="8">
    <source>
        <dbReference type="Proteomes" id="UP000566819"/>
    </source>
</evidence>
<organism evidence="7 8">
    <name type="scientific">Cudoniella acicularis</name>
    <dbReference type="NCBI Taxonomy" id="354080"/>
    <lineage>
        <taxon>Eukaryota</taxon>
        <taxon>Fungi</taxon>
        <taxon>Dikarya</taxon>
        <taxon>Ascomycota</taxon>
        <taxon>Pezizomycotina</taxon>
        <taxon>Leotiomycetes</taxon>
        <taxon>Helotiales</taxon>
        <taxon>Tricladiaceae</taxon>
        <taxon>Cudoniella</taxon>
    </lineage>
</organism>
<keyword evidence="3 6" id="KW-1133">Transmembrane helix</keyword>
<gene>
    <name evidence="7" type="ORF">G7Y89_g13194</name>
</gene>
<accession>A0A8H4R7D1</accession>
<evidence type="ECO:0000256" key="6">
    <source>
        <dbReference type="SAM" id="Phobius"/>
    </source>
</evidence>
<dbReference type="GO" id="GO:0016020">
    <property type="term" value="C:membrane"/>
    <property type="evidence" value="ECO:0007669"/>
    <property type="project" value="UniProtKB-SubCell"/>
</dbReference>
<protein>
    <submittedName>
        <fullName evidence="7">Uncharacterized protein</fullName>
    </submittedName>
</protein>
<feature type="transmembrane region" description="Helical" evidence="6">
    <location>
        <begin position="99"/>
        <end position="122"/>
    </location>
</feature>
<proteinExistence type="predicted"/>
<sequence>MSDHQFGQRAPTTSHLRRRSSFLATTSTFTQSSSATPTIVIASSASAPTSVVSVTSVQIIGITSTPTTTLNTITSTLQPKSGTYFRSSSSSGLSTGAKAAIGVGITFGVILILGILCLVFYLGRKTANKSGFDTFSTALVVEPELGGEGKLIKPAEMGDGVLEGRPRDELQENGAEGTGNGGEDEGEDGVEERPGLEGGEMSEMDKDVKYLESDRAVKYLAHPLLRTDVGIKYRKG</sequence>
<comment type="caution">
    <text evidence="7">The sequence shown here is derived from an EMBL/GenBank/DDBJ whole genome shotgun (WGS) entry which is preliminary data.</text>
</comment>
<dbReference type="InterPro" id="IPR051694">
    <property type="entry name" value="Immunoregulatory_rcpt-like"/>
</dbReference>
<keyword evidence="2 6" id="KW-0812">Transmembrane</keyword>
<evidence type="ECO:0000256" key="3">
    <source>
        <dbReference type="ARBA" id="ARBA00022989"/>
    </source>
</evidence>
<evidence type="ECO:0000256" key="2">
    <source>
        <dbReference type="ARBA" id="ARBA00022692"/>
    </source>
</evidence>
<keyword evidence="8" id="KW-1185">Reference proteome</keyword>
<dbReference type="AlphaFoldDB" id="A0A8H4R7D1"/>
<dbReference type="EMBL" id="JAAMPI010001500">
    <property type="protein sequence ID" value="KAF4624979.1"/>
    <property type="molecule type" value="Genomic_DNA"/>
</dbReference>
<evidence type="ECO:0000256" key="1">
    <source>
        <dbReference type="ARBA" id="ARBA00004167"/>
    </source>
</evidence>
<dbReference type="GO" id="GO:0071944">
    <property type="term" value="C:cell periphery"/>
    <property type="evidence" value="ECO:0007669"/>
    <property type="project" value="UniProtKB-ARBA"/>
</dbReference>
<evidence type="ECO:0000256" key="4">
    <source>
        <dbReference type="ARBA" id="ARBA00023136"/>
    </source>
</evidence>
<dbReference type="PANTHER" id="PTHR15549">
    <property type="entry name" value="PAIRED IMMUNOGLOBULIN-LIKE TYPE 2 RECEPTOR"/>
    <property type="match status" value="1"/>
</dbReference>
<reference evidence="7 8" key="1">
    <citation type="submission" date="2020-03" db="EMBL/GenBank/DDBJ databases">
        <title>Draft Genome Sequence of Cudoniella acicularis.</title>
        <authorList>
            <person name="Buettner E."/>
            <person name="Kellner H."/>
        </authorList>
    </citation>
    <scope>NUCLEOTIDE SEQUENCE [LARGE SCALE GENOMIC DNA]</scope>
    <source>
        <strain evidence="7 8">DSM 108380</strain>
    </source>
</reference>
<comment type="subcellular location">
    <subcellularLocation>
        <location evidence="1">Membrane</location>
        <topology evidence="1">Single-pass membrane protein</topology>
    </subcellularLocation>
</comment>
<dbReference type="Proteomes" id="UP000566819">
    <property type="component" value="Unassembled WGS sequence"/>
</dbReference>
<evidence type="ECO:0000256" key="5">
    <source>
        <dbReference type="SAM" id="MobiDB-lite"/>
    </source>
</evidence>
<feature type="region of interest" description="Disordered" evidence="5">
    <location>
        <begin position="158"/>
        <end position="205"/>
    </location>
</feature>
<evidence type="ECO:0000313" key="7">
    <source>
        <dbReference type="EMBL" id="KAF4624979.1"/>
    </source>
</evidence>
<keyword evidence="4 6" id="KW-0472">Membrane</keyword>
<name>A0A8H4R7D1_9HELO</name>